<keyword evidence="2" id="KW-1185">Reference proteome</keyword>
<dbReference type="EMBL" id="FNYK01000013">
    <property type="protein sequence ID" value="SEI63112.1"/>
    <property type="molecule type" value="Genomic_DNA"/>
</dbReference>
<evidence type="ECO:0000313" key="1">
    <source>
        <dbReference type="EMBL" id="SEI63112.1"/>
    </source>
</evidence>
<gene>
    <name evidence="1" type="ORF">SAMN04487834_101326</name>
</gene>
<sequence>MKMSLPISQAHYPDPFTIGLEFNPPVHETWNIVHIGMQVPKSIQIYICADNCLRGVVMTAAEMNAMDRFIGITIEERDIFDGHLEEQMIETITYALNKRSSLPPVAIIFPVCLHKFLSVDLDYVYKKLRAAFPTVVFVEAYMDPLSQKEGLAPDQRLRKVMYDSIQPLAQDDSIALLGSEVTHTYETSDLVAMAIDHHLKVRQLKDMDYQDFLDLGHAKMYICTYPAGDYGIQALSKRLHASYLYLSPCFDYKSIQEELDLFCDKLHISHLDHQAREEACDEAFSHLKDTIGQKAIAIDFVATPRPLNLARVLLEHGFNVTSVYLDTIFPEEKEDFFLLQKQFPDLKLIPTIHANMRFEMGEGECLAIGPKAAYFENTRHFVNIIEGGGFFGYRGLLSMLKAIEAAYYTSKDPALIVPQKGLGCECLL</sequence>
<dbReference type="STRING" id="322505.SAMN04487836_1126"/>
<reference evidence="2" key="1">
    <citation type="submission" date="2016-10" db="EMBL/GenBank/DDBJ databases">
        <authorList>
            <person name="Varghese N."/>
        </authorList>
    </citation>
    <scope>NUCLEOTIDE SEQUENCE [LARGE SCALE GENOMIC DNA]</scope>
    <source>
        <strain evidence="2">DSM 20406</strain>
    </source>
</reference>
<accession>A0A1H6SI05</accession>
<evidence type="ECO:0008006" key="3">
    <source>
        <dbReference type="Google" id="ProtNLM"/>
    </source>
</evidence>
<organism evidence="1 2">
    <name type="scientific">Sharpea azabuensis</name>
    <dbReference type="NCBI Taxonomy" id="322505"/>
    <lineage>
        <taxon>Bacteria</taxon>
        <taxon>Bacillati</taxon>
        <taxon>Bacillota</taxon>
        <taxon>Erysipelotrichia</taxon>
        <taxon>Erysipelotrichales</taxon>
        <taxon>Coprobacillaceae</taxon>
        <taxon>Sharpea</taxon>
    </lineage>
</organism>
<dbReference type="Proteomes" id="UP000183028">
    <property type="component" value="Unassembled WGS sequence"/>
</dbReference>
<evidence type="ECO:0000313" key="2">
    <source>
        <dbReference type="Proteomes" id="UP000183028"/>
    </source>
</evidence>
<dbReference type="eggNOG" id="COG2710">
    <property type="taxonomic scope" value="Bacteria"/>
</dbReference>
<dbReference type="OrthoDB" id="4959at2"/>
<dbReference type="AlphaFoldDB" id="A0A1H6SI05"/>
<name>A0A1H6SI05_9FIRM</name>
<dbReference type="SUPFAM" id="SSF53807">
    <property type="entry name" value="Helical backbone' metal receptor"/>
    <property type="match status" value="1"/>
</dbReference>
<dbReference type="RefSeq" id="WP_083381585.1">
    <property type="nucleotide sequence ID" value="NZ_FNYK01000013.1"/>
</dbReference>
<proteinExistence type="predicted"/>
<protein>
    <recommendedName>
        <fullName evidence="3">Nitrogenase component 1 type Oxidoreductase</fullName>
    </recommendedName>
</protein>